<sequence>MSTDAMLAYLSDLREHNEREWFYANKARYTQACQEFETLVSQLVQKLCRMDESILPAAPKRLTFKLVRDTRFSHDKSPYHLAFRAHIGPKGKLPIPVGYYIRIKPGGQSFLGGGLFADQFKDATGMVRDAIAARGEKWERIITEPAFAECFTVGGTALKKVPQGYNPNHPQAEYLKNKSWYLEYPVTDGQIVQEDFAAFAVRIFAKMKAFNGFLNGALANFQMPKW</sequence>
<dbReference type="PANTHER" id="PTHR36452:SF1">
    <property type="entry name" value="DUF2461 DOMAIN-CONTAINING PROTEIN"/>
    <property type="match status" value="1"/>
</dbReference>
<dbReference type="NCBIfam" id="TIGR02453">
    <property type="entry name" value="TIGR02453 family protein"/>
    <property type="match status" value="1"/>
</dbReference>
<proteinExistence type="predicted"/>
<gene>
    <name evidence="1" type="ORF">WMO26_11680</name>
</gene>
<organism evidence="1 2">
    <name type="scientific">Solibaculum intestinale</name>
    <dbReference type="NCBI Taxonomy" id="3133165"/>
    <lineage>
        <taxon>Bacteria</taxon>
        <taxon>Bacillati</taxon>
        <taxon>Bacillota</taxon>
        <taxon>Clostridia</taxon>
        <taxon>Eubacteriales</taxon>
        <taxon>Oscillospiraceae</taxon>
        <taxon>Solibaculum</taxon>
    </lineage>
</organism>
<protein>
    <submittedName>
        <fullName evidence="1">DUF2461 domain-containing protein</fullName>
    </submittedName>
</protein>
<evidence type="ECO:0000313" key="1">
    <source>
        <dbReference type="EMBL" id="MEQ2441488.1"/>
    </source>
</evidence>
<keyword evidence="2" id="KW-1185">Reference proteome</keyword>
<dbReference type="PIRSF" id="PIRSF028451">
    <property type="entry name" value="UCP028451"/>
    <property type="match status" value="1"/>
</dbReference>
<accession>A0ABV1E2E2</accession>
<reference evidence="1 2" key="1">
    <citation type="submission" date="2024-03" db="EMBL/GenBank/DDBJ databases">
        <title>Human intestinal bacterial collection.</title>
        <authorList>
            <person name="Pauvert C."/>
            <person name="Hitch T.C.A."/>
            <person name="Clavel T."/>
        </authorList>
    </citation>
    <scope>NUCLEOTIDE SEQUENCE [LARGE SCALE GENOMIC DNA]</scope>
    <source>
        <strain evidence="1 2">CLA-JM-H44</strain>
    </source>
</reference>
<dbReference type="InterPro" id="IPR015996">
    <property type="entry name" value="UCP028451"/>
</dbReference>
<dbReference type="Proteomes" id="UP001489509">
    <property type="component" value="Unassembled WGS sequence"/>
</dbReference>
<dbReference type="EMBL" id="JBBMFD010000026">
    <property type="protein sequence ID" value="MEQ2441488.1"/>
    <property type="molecule type" value="Genomic_DNA"/>
</dbReference>
<dbReference type="PANTHER" id="PTHR36452">
    <property type="entry name" value="CHROMOSOME 12, WHOLE GENOME SHOTGUN SEQUENCE"/>
    <property type="match status" value="1"/>
</dbReference>
<dbReference type="InterPro" id="IPR012808">
    <property type="entry name" value="CHP02453"/>
</dbReference>
<name>A0ABV1E2E2_9FIRM</name>
<dbReference type="Pfam" id="PF09365">
    <property type="entry name" value="DUF2461"/>
    <property type="match status" value="1"/>
</dbReference>
<comment type="caution">
    <text evidence="1">The sequence shown here is derived from an EMBL/GenBank/DDBJ whole genome shotgun (WGS) entry which is preliminary data.</text>
</comment>
<dbReference type="RefSeq" id="WP_349220600.1">
    <property type="nucleotide sequence ID" value="NZ_JBBMFD010000026.1"/>
</dbReference>
<evidence type="ECO:0000313" key="2">
    <source>
        <dbReference type="Proteomes" id="UP001489509"/>
    </source>
</evidence>